<reference evidence="1 2" key="1">
    <citation type="submission" date="2022-11" db="EMBL/GenBank/DDBJ databases">
        <title>Mycobacterium sp. nov.</title>
        <authorList>
            <person name="Papic B."/>
            <person name="Spicic S."/>
            <person name="Duvnjak S."/>
        </authorList>
    </citation>
    <scope>NUCLEOTIDE SEQUENCE [LARGE SCALE GENOMIC DNA]</scope>
    <source>
        <strain evidence="1 2">CVI_P4</strain>
    </source>
</reference>
<name>A0ABT3S8S6_9MYCO</name>
<evidence type="ECO:0000313" key="1">
    <source>
        <dbReference type="EMBL" id="MCX2935895.1"/>
    </source>
</evidence>
<accession>A0ABT3S8S6</accession>
<protein>
    <submittedName>
        <fullName evidence="1">Uncharacterized protein</fullName>
    </submittedName>
</protein>
<dbReference type="EMBL" id="JAPJDO010000003">
    <property type="protein sequence ID" value="MCX2935895.1"/>
    <property type="molecule type" value="Genomic_DNA"/>
</dbReference>
<proteinExistence type="predicted"/>
<organism evidence="1 2">
    <name type="scientific">Mycobacterium pinniadriaticum</name>
    <dbReference type="NCBI Taxonomy" id="2994102"/>
    <lineage>
        <taxon>Bacteria</taxon>
        <taxon>Bacillati</taxon>
        <taxon>Actinomycetota</taxon>
        <taxon>Actinomycetes</taxon>
        <taxon>Mycobacteriales</taxon>
        <taxon>Mycobacteriaceae</taxon>
        <taxon>Mycobacterium</taxon>
    </lineage>
</organism>
<sequence length="82" mass="8008">MFSPLVATPVAHAACNAGQVADPRTGVCWSQAQSTLGISGTGGICLPGRLGLCMAALQNSTIPGANLAVPAPPAGPAPSSWP</sequence>
<gene>
    <name evidence="1" type="ORF">ORI27_04240</name>
</gene>
<keyword evidence="2" id="KW-1185">Reference proteome</keyword>
<evidence type="ECO:0000313" key="2">
    <source>
        <dbReference type="Proteomes" id="UP001300745"/>
    </source>
</evidence>
<dbReference type="RefSeq" id="WP_265995283.1">
    <property type="nucleotide sequence ID" value="NZ_JAPJDN010000003.1"/>
</dbReference>
<dbReference type="Proteomes" id="UP001300745">
    <property type="component" value="Unassembled WGS sequence"/>
</dbReference>
<comment type="caution">
    <text evidence="1">The sequence shown here is derived from an EMBL/GenBank/DDBJ whole genome shotgun (WGS) entry which is preliminary data.</text>
</comment>